<sequence length="232" mass="26130">MLAETGEFTETSHEEKRPDEAESIDLPLRNFDKWLTSAVSDQRRETTTTKAEIQVLRGEISDLANNLHACTMRGSADILALKEEVQSLLELTNDIRQDLDEESARRRRNEERTRGELAAIRGEITELQATFGDRTGRIEKCCGEHFDELAKQRRETDVKMAHLQKQLQAAEGSMKHHAEYQRYFRAIDNALTLGEKEVQGVQSRMTAIQAQIGASIPAVDPPAKIVASGEKQ</sequence>
<feature type="region of interest" description="Disordered" evidence="1">
    <location>
        <begin position="1"/>
        <end position="24"/>
    </location>
</feature>
<reference evidence="2 3" key="1">
    <citation type="submission" date="2020-04" db="EMBL/GenBank/DDBJ databases">
        <title>Perkinsus chesapeaki whole genome sequence.</title>
        <authorList>
            <person name="Bogema D.R."/>
        </authorList>
    </citation>
    <scope>NUCLEOTIDE SEQUENCE [LARGE SCALE GENOMIC DNA]</scope>
    <source>
        <strain evidence="2">ATCC PRA-425</strain>
    </source>
</reference>
<gene>
    <name evidence="2" type="ORF">FOL47_010427</name>
</gene>
<evidence type="ECO:0000313" key="2">
    <source>
        <dbReference type="EMBL" id="KAF4653613.1"/>
    </source>
</evidence>
<dbReference type="EMBL" id="JAAPAO010000804">
    <property type="protein sequence ID" value="KAF4653613.1"/>
    <property type="molecule type" value="Genomic_DNA"/>
</dbReference>
<proteinExistence type="predicted"/>
<protein>
    <submittedName>
        <fullName evidence="2">Uncharacterized protein</fullName>
    </submittedName>
</protein>
<dbReference type="Proteomes" id="UP000591131">
    <property type="component" value="Unassembled WGS sequence"/>
</dbReference>
<dbReference type="AlphaFoldDB" id="A0A7J6L1Y1"/>
<organism evidence="2 3">
    <name type="scientific">Perkinsus chesapeaki</name>
    <name type="common">Clam parasite</name>
    <name type="synonym">Perkinsus andrewsi</name>
    <dbReference type="NCBI Taxonomy" id="330153"/>
    <lineage>
        <taxon>Eukaryota</taxon>
        <taxon>Sar</taxon>
        <taxon>Alveolata</taxon>
        <taxon>Perkinsozoa</taxon>
        <taxon>Perkinsea</taxon>
        <taxon>Perkinsida</taxon>
        <taxon>Perkinsidae</taxon>
        <taxon>Perkinsus</taxon>
    </lineage>
</organism>
<evidence type="ECO:0000313" key="3">
    <source>
        <dbReference type="Proteomes" id="UP000591131"/>
    </source>
</evidence>
<name>A0A7J6L1Y1_PERCH</name>
<comment type="caution">
    <text evidence="2">The sequence shown here is derived from an EMBL/GenBank/DDBJ whole genome shotgun (WGS) entry which is preliminary data.</text>
</comment>
<feature type="compositionally biased region" description="Basic and acidic residues" evidence="1">
    <location>
        <begin position="10"/>
        <end position="20"/>
    </location>
</feature>
<keyword evidence="3" id="KW-1185">Reference proteome</keyword>
<accession>A0A7J6L1Y1</accession>
<evidence type="ECO:0000256" key="1">
    <source>
        <dbReference type="SAM" id="MobiDB-lite"/>
    </source>
</evidence>